<evidence type="ECO:0000313" key="2">
    <source>
        <dbReference type="Proteomes" id="UP000595814"/>
    </source>
</evidence>
<protein>
    <submittedName>
        <fullName evidence="1">ABC-2 transporter permease</fullName>
    </submittedName>
</protein>
<sequence>MKGLILKDLYYMKNNFKLLAVVFLLYGIMFINQKSFMFFPAVMTMLIGFMTLGIITVDEKNNWDKYALTMPLSRKNLVQEKFVFINGLCSLTFLVTFGVSIIILKKFEINLLIESILFLLAVLVFLNLNIFIGIKFGAEKAMIYVFGIIAGIAVIVFGIQKIFPEIINKSVELIPKLNMTMVGIVFALIAVLLISLFYLLSIKTINKKEY</sequence>
<accession>A0AC61N0F6</accession>
<dbReference type="EMBL" id="CP066744">
    <property type="protein sequence ID" value="QQK08501.1"/>
    <property type="molecule type" value="Genomic_DNA"/>
</dbReference>
<name>A0AC61N0F6_9FIRM</name>
<dbReference type="Proteomes" id="UP000595814">
    <property type="component" value="Chromosome"/>
</dbReference>
<organism evidence="1 2">
    <name type="scientific">Miniphocaeibacter halophilus</name>
    <dbReference type="NCBI Taxonomy" id="2931922"/>
    <lineage>
        <taxon>Bacteria</taxon>
        <taxon>Bacillati</taxon>
        <taxon>Bacillota</taxon>
        <taxon>Tissierellia</taxon>
        <taxon>Tissierellales</taxon>
        <taxon>Peptoniphilaceae</taxon>
        <taxon>Miniphocaeibacter</taxon>
    </lineage>
</organism>
<reference evidence="1 2" key="1">
    <citation type="journal article" date="2022" name="Int. J. Syst. Evol. Microbiol.">
        <title>Miniphocaeibacter halophilus sp. nov., an ammonium-tolerant acetate-producing bacterium isolated from a biogas system.</title>
        <authorList>
            <person name="Schnurer A."/>
            <person name="Singh A."/>
            <person name="Bi S."/>
            <person name="Qiao W."/>
            <person name="Westerholm M."/>
        </authorList>
    </citation>
    <scope>NUCLEOTIDE SEQUENCE [LARGE SCALE GENOMIC DNA]</scope>
    <source>
        <strain evidence="1 2">AMB_01</strain>
    </source>
</reference>
<keyword evidence="2" id="KW-1185">Reference proteome</keyword>
<proteinExistence type="predicted"/>
<gene>
    <name evidence="1" type="ORF">JFY71_02895</name>
</gene>
<evidence type="ECO:0000313" key="1">
    <source>
        <dbReference type="EMBL" id="QQK08501.1"/>
    </source>
</evidence>